<dbReference type="Gene3D" id="3.40.50.880">
    <property type="match status" value="1"/>
</dbReference>
<name>A0A8J7GEJ5_9ACTN</name>
<keyword evidence="6" id="KW-1185">Reference proteome</keyword>
<dbReference type="Gene3D" id="1.20.120.1910">
    <property type="entry name" value="Cysteine-tRNA ligase, C-terminal anti-codon recognition domain"/>
    <property type="match status" value="1"/>
</dbReference>
<reference evidence="5" key="1">
    <citation type="submission" date="2020-11" db="EMBL/GenBank/DDBJ databases">
        <title>Sequencing the genomes of 1000 actinobacteria strains.</title>
        <authorList>
            <person name="Klenk H.-P."/>
        </authorList>
    </citation>
    <scope>NUCLEOTIDE SEQUENCE</scope>
    <source>
        <strain evidence="5">DSM 45356</strain>
    </source>
</reference>
<dbReference type="InterPro" id="IPR029062">
    <property type="entry name" value="Class_I_gatase-like"/>
</dbReference>
<protein>
    <submittedName>
        <fullName evidence="5">Cyanophycinase-like exopeptidase</fullName>
    </submittedName>
</protein>
<evidence type="ECO:0000313" key="6">
    <source>
        <dbReference type="Proteomes" id="UP000622552"/>
    </source>
</evidence>
<evidence type="ECO:0000259" key="4">
    <source>
        <dbReference type="Pfam" id="PF23493"/>
    </source>
</evidence>
<dbReference type="Proteomes" id="UP000622552">
    <property type="component" value="Unassembled WGS sequence"/>
</dbReference>
<dbReference type="Pfam" id="PF23493">
    <property type="entry name" value="CysS_C"/>
    <property type="match status" value="1"/>
</dbReference>
<evidence type="ECO:0000256" key="2">
    <source>
        <dbReference type="ARBA" id="ARBA00022741"/>
    </source>
</evidence>
<proteinExistence type="predicted"/>
<dbReference type="GO" id="GO:0005524">
    <property type="term" value="F:ATP binding"/>
    <property type="evidence" value="ECO:0007669"/>
    <property type="project" value="UniProtKB-KW"/>
</dbReference>
<evidence type="ECO:0000313" key="5">
    <source>
        <dbReference type="EMBL" id="MBG6136420.1"/>
    </source>
</evidence>
<dbReference type="AlphaFoldDB" id="A0A8J7GEJ5"/>
<dbReference type="GO" id="GO:0004812">
    <property type="term" value="F:aminoacyl-tRNA ligase activity"/>
    <property type="evidence" value="ECO:0007669"/>
    <property type="project" value="InterPro"/>
</dbReference>
<accession>A0A8J7GEJ5</accession>
<feature type="domain" description="Cysteinyl-tRNA ligase anticodon binding" evidence="4">
    <location>
        <begin position="367"/>
        <end position="413"/>
    </location>
</feature>
<gene>
    <name evidence="5" type="ORF">IW245_002614</name>
</gene>
<dbReference type="InterPro" id="IPR056411">
    <property type="entry name" value="CysS_C"/>
</dbReference>
<sequence>MSGLSGSGVLAIMGSGETSPTMVTVHRAIVARLRDRPGRAVLLDTPYAFQENVADISAKAIAYFRRSVGLTVQVCPTPSEEDPAVSGRDTAAIRTADWVFAGPGSPTYALSRWTNGPTAAALRDRIRHGRGLTVFASAAAATMGRTALPVYEIYKAGLAPHWVGGLNMLEPLGLDVTVIPHYDNTEGGTHDTRYCYLGERRLAHLEHQLPPGTAVLGVDEHTAVIFDQDRSDVEVTGRGALTVRRAGNSTVLPAGTRLGLAELRALTRNGPHSVHLARTERAVATKPAHPPLTLVEITRSGEAAFAAAHAGRDAAAMVDAILTLETAITDWAGDTEEDEGTEQSRAILRDLILRLGDAVAPDALHHLRPAVEPLLTVRRQLRDQGSYAQADAIRDALIAAGLTLHDTPQATHWSVESPTHSHDPDHAADT</sequence>
<organism evidence="5 6">
    <name type="scientific">Longispora fulva</name>
    <dbReference type="NCBI Taxonomy" id="619741"/>
    <lineage>
        <taxon>Bacteria</taxon>
        <taxon>Bacillati</taxon>
        <taxon>Actinomycetota</taxon>
        <taxon>Actinomycetes</taxon>
        <taxon>Micromonosporales</taxon>
        <taxon>Micromonosporaceae</taxon>
        <taxon>Longispora</taxon>
    </lineage>
</organism>
<dbReference type="GO" id="GO:0006418">
    <property type="term" value="P:tRNA aminoacylation for protein translation"/>
    <property type="evidence" value="ECO:0007669"/>
    <property type="project" value="InterPro"/>
</dbReference>
<comment type="caution">
    <text evidence="5">The sequence shown here is derived from an EMBL/GenBank/DDBJ whole genome shotgun (WGS) entry which is preliminary data.</text>
</comment>
<keyword evidence="2" id="KW-0547">Nucleotide-binding</keyword>
<dbReference type="RefSeq" id="WP_197003400.1">
    <property type="nucleotide sequence ID" value="NZ_BONS01000015.1"/>
</dbReference>
<evidence type="ECO:0000256" key="3">
    <source>
        <dbReference type="ARBA" id="ARBA00022840"/>
    </source>
</evidence>
<keyword evidence="1" id="KW-0436">Ligase</keyword>
<dbReference type="InterPro" id="IPR009080">
    <property type="entry name" value="tRNAsynth_Ia_anticodon-bd"/>
</dbReference>
<keyword evidence="3" id="KW-0067">ATP-binding</keyword>
<dbReference type="SUPFAM" id="SSF47323">
    <property type="entry name" value="Anticodon-binding domain of a subclass of class I aminoacyl-tRNA synthetases"/>
    <property type="match status" value="1"/>
</dbReference>
<dbReference type="EMBL" id="JADOUF010000001">
    <property type="protein sequence ID" value="MBG6136420.1"/>
    <property type="molecule type" value="Genomic_DNA"/>
</dbReference>
<evidence type="ECO:0000256" key="1">
    <source>
        <dbReference type="ARBA" id="ARBA00022598"/>
    </source>
</evidence>